<dbReference type="Proteomes" id="UP000033865">
    <property type="component" value="Unassembled WGS sequence"/>
</dbReference>
<comment type="caution">
    <text evidence="2">The sequence shown here is derived from an EMBL/GenBank/DDBJ whole genome shotgun (WGS) entry which is preliminary data.</text>
</comment>
<reference evidence="2 3" key="1">
    <citation type="journal article" date="2015" name="Nature">
        <title>rRNA introns, odd ribosomes, and small enigmatic genomes across a large radiation of phyla.</title>
        <authorList>
            <person name="Brown C.T."/>
            <person name="Hug L.A."/>
            <person name="Thomas B.C."/>
            <person name="Sharon I."/>
            <person name="Castelle C.J."/>
            <person name="Singh A."/>
            <person name="Wilkins M.J."/>
            <person name="Williams K.H."/>
            <person name="Banfield J.F."/>
        </authorList>
    </citation>
    <scope>NUCLEOTIDE SEQUENCE [LARGE SCALE GENOMIC DNA]</scope>
</reference>
<feature type="region of interest" description="Disordered" evidence="1">
    <location>
        <begin position="330"/>
        <end position="351"/>
    </location>
</feature>
<accession>A0A0G1XWI4</accession>
<dbReference type="EMBL" id="LCRN01000043">
    <property type="protein sequence ID" value="KKW35275.1"/>
    <property type="molecule type" value="Genomic_DNA"/>
</dbReference>
<evidence type="ECO:0000313" key="3">
    <source>
        <dbReference type="Proteomes" id="UP000033865"/>
    </source>
</evidence>
<sequence length="351" mass="39605">MTVAQVDDESRFRVTVNKTDGETITLQELLGASADAKTGLSVSPETPKQRLEMVRRILAARSEGTPERNRTDNERKIAVCEEAFRGVAESVSLAKADRKKKFKEKRSAILGAETKYLGTLKDAKEAFLEEFRAASSQVNEQVGVHLDALLGVKEADVEKFFDAWMREEGSKAIAPWELPENELEHRGYKNRATGEYEDAVPWRARDWKKNWKMFWSTRDNNQDRAVRRKLSYSFPRRAVTEVGNFVFARFFNVVGFGTAMVLAGKSLWRSTAEPLAYWGVRGFTKIVAGGLEPFGVKGGWADKVWKEPPWKKRGDWPFMGPVMKLFGAMKRGTPWGEGKSGAEGKKGKKKD</sequence>
<evidence type="ECO:0000313" key="2">
    <source>
        <dbReference type="EMBL" id="KKW35275.1"/>
    </source>
</evidence>
<evidence type="ECO:0000256" key="1">
    <source>
        <dbReference type="SAM" id="MobiDB-lite"/>
    </source>
</evidence>
<dbReference type="AlphaFoldDB" id="A0A0G1XWI4"/>
<proteinExistence type="predicted"/>
<name>A0A0G1XWI4_9BACT</name>
<organism evidence="2 3">
    <name type="scientific">Candidatus Uhrbacteria bacterium GW2011_GWC2_53_7</name>
    <dbReference type="NCBI Taxonomy" id="1618986"/>
    <lineage>
        <taxon>Bacteria</taxon>
        <taxon>Candidatus Uhriibacteriota</taxon>
    </lineage>
</organism>
<gene>
    <name evidence="2" type="ORF">UY82_C0043G0009</name>
</gene>
<protein>
    <submittedName>
        <fullName evidence="2">Uncharacterized protein</fullName>
    </submittedName>
</protein>